<organism evidence="2 3">
    <name type="scientific">Stegodyphus mimosarum</name>
    <name type="common">African social velvet spider</name>
    <dbReference type="NCBI Taxonomy" id="407821"/>
    <lineage>
        <taxon>Eukaryota</taxon>
        <taxon>Metazoa</taxon>
        <taxon>Ecdysozoa</taxon>
        <taxon>Arthropoda</taxon>
        <taxon>Chelicerata</taxon>
        <taxon>Arachnida</taxon>
        <taxon>Araneae</taxon>
        <taxon>Araneomorphae</taxon>
        <taxon>Entelegynae</taxon>
        <taxon>Eresoidea</taxon>
        <taxon>Eresidae</taxon>
        <taxon>Stegodyphus</taxon>
    </lineage>
</organism>
<reference evidence="2 3" key="1">
    <citation type="submission" date="2013-11" db="EMBL/GenBank/DDBJ databases">
        <title>Genome sequencing of Stegodyphus mimosarum.</title>
        <authorList>
            <person name="Bechsgaard J."/>
        </authorList>
    </citation>
    <scope>NUCLEOTIDE SEQUENCE [LARGE SCALE GENOMIC DNA]</scope>
</reference>
<evidence type="ECO:0000313" key="3">
    <source>
        <dbReference type="Proteomes" id="UP000054359"/>
    </source>
</evidence>
<dbReference type="EMBL" id="KK113012">
    <property type="protein sequence ID" value="KFM59077.1"/>
    <property type="molecule type" value="Genomic_DNA"/>
</dbReference>
<sequence length="528" mass="55081">MSGHFKSTSFQSTHGAVKPAAGILHGGNAGQSHGGFATVYKTGRTSFSTPHGQGQITFTKEAASATLQPGRPKVAPFAKFTGLKSEAAHIDRTSGVQSHSSGSLDNAKSHGSSEIHKTSEITLVKDISASPGFSSHFENSPVLSTFGAAKPQSASYSKVLAGQTHSTRAIQKSSGQGSSAITGPSQISFTKDFTSAGLFSGAAGLSTHHNTESSGSLSTANKLAFPAFETFSSSSASGFPKSAHQISGQFHSAERSKVSTLNSGLTKTPSQRELAAGYHKSSYLVQPAEIPVVSHIDDKSAVSIVSASAGGYSGEKSTIHGHSFSIPVSGEKSIISEKAFVLVPEDSTAAGKSSGLLTLSESDFFNAGKDAHFAGSLASSGGSDYDKSLSSKHSTGIETGTLGHTSSAFKHTSATIPATARYQLQKDKSSAYEHSYLIAPEHTSFFSSEKGYETPIVGTLNSQRYSSAFFPTSHYGSEISGLSGAHKVHGQISNVAPLYTFKSESYPTYAYESQSIINPYTYSHVYSS</sequence>
<feature type="region of interest" description="Disordered" evidence="1">
    <location>
        <begin position="91"/>
        <end position="117"/>
    </location>
</feature>
<keyword evidence="3" id="KW-1185">Reference proteome</keyword>
<protein>
    <submittedName>
        <fullName evidence="2">Uncharacterized protein</fullName>
    </submittedName>
</protein>
<accession>A0A087T1T8</accession>
<name>A0A087T1T8_STEMI</name>
<evidence type="ECO:0000256" key="1">
    <source>
        <dbReference type="SAM" id="MobiDB-lite"/>
    </source>
</evidence>
<gene>
    <name evidence="2" type="ORF">X975_09436</name>
</gene>
<feature type="compositionally biased region" description="Polar residues" evidence="1">
    <location>
        <begin position="94"/>
        <end position="106"/>
    </location>
</feature>
<feature type="region of interest" description="Disordered" evidence="1">
    <location>
        <begin position="246"/>
        <end position="271"/>
    </location>
</feature>
<evidence type="ECO:0000313" key="2">
    <source>
        <dbReference type="EMBL" id="KFM59077.1"/>
    </source>
</evidence>
<feature type="compositionally biased region" description="Polar residues" evidence="1">
    <location>
        <begin position="258"/>
        <end position="271"/>
    </location>
</feature>
<dbReference type="Proteomes" id="UP000054359">
    <property type="component" value="Unassembled WGS sequence"/>
</dbReference>
<dbReference type="OrthoDB" id="10344067at2759"/>
<proteinExistence type="predicted"/>
<feature type="compositionally biased region" description="Basic and acidic residues" evidence="1">
    <location>
        <begin position="107"/>
        <end position="117"/>
    </location>
</feature>
<dbReference type="AlphaFoldDB" id="A0A087T1T8"/>
<feature type="non-terminal residue" evidence="2">
    <location>
        <position position="528"/>
    </location>
</feature>